<keyword evidence="2" id="KW-1185">Reference proteome</keyword>
<dbReference type="SUPFAM" id="SSF56784">
    <property type="entry name" value="HAD-like"/>
    <property type="match status" value="1"/>
</dbReference>
<dbReference type="EMBL" id="SDMQ01000009">
    <property type="protein sequence ID" value="TBT84050.1"/>
    <property type="molecule type" value="Genomic_DNA"/>
</dbReference>
<organism evidence="1 2">
    <name type="scientific">Propioniciclava sinopodophylli</name>
    <dbReference type="NCBI Taxonomy" id="1837344"/>
    <lineage>
        <taxon>Bacteria</taxon>
        <taxon>Bacillati</taxon>
        <taxon>Actinomycetota</taxon>
        <taxon>Actinomycetes</taxon>
        <taxon>Propionibacteriales</taxon>
        <taxon>Propionibacteriaceae</taxon>
        <taxon>Propioniciclava</taxon>
    </lineage>
</organism>
<dbReference type="OrthoDB" id="9796026at2"/>
<gene>
    <name evidence="1" type="ORF">ET989_09715</name>
</gene>
<dbReference type="Gene3D" id="1.10.150.240">
    <property type="entry name" value="Putative phosphatase, domain 2"/>
    <property type="match status" value="1"/>
</dbReference>
<reference evidence="1 2" key="1">
    <citation type="submission" date="2019-01" db="EMBL/GenBank/DDBJ databases">
        <title>Lactibacter flavus gen. nov., sp. nov., a novel bacterium of the family Propionibacteriaceae isolated from raw milk and dairy products.</title>
        <authorList>
            <person name="Huptas C."/>
            <person name="Wenning M."/>
            <person name="Breitenwieser F."/>
            <person name="Doll E."/>
            <person name="Von Neubeck M."/>
            <person name="Busse H.-J."/>
            <person name="Scherer S."/>
        </authorList>
    </citation>
    <scope>NUCLEOTIDE SEQUENCE [LARGE SCALE GENOMIC DNA]</scope>
    <source>
        <strain evidence="1 2">KCTC 33808</strain>
    </source>
</reference>
<evidence type="ECO:0000313" key="2">
    <source>
        <dbReference type="Proteomes" id="UP000292373"/>
    </source>
</evidence>
<name>A0A4Q9KCP0_9ACTN</name>
<protein>
    <submittedName>
        <fullName evidence="1">HAD family hydrolase</fullName>
    </submittedName>
</protein>
<dbReference type="InterPro" id="IPR023214">
    <property type="entry name" value="HAD_sf"/>
</dbReference>
<sequence length="312" mass="34791">MQHPQAAQVLVDFVPTSEYFVGIDSDGCAMDAMDIKHLECFTPAYIKAWDLQPVSTLARETALFVNLGSVTRGLNRWLALKQLLDLLRDRVEVAERGVTIPEYPELTEFVNAPGYPLSDKGIAQYYEDHPSETIARAIRWGDDVNARIADMVHNAGPFVGVRESMQAMEEVGIDQMTVSATPVHALEYEWNAHGLAQFMKVIAGQEMGSKAEHVQYAAKGKYADDKIMLIGDAPGDRDAAAKVGCLYYPILPGEEKRSWNRFKTEALGRFLDGTFAGEYQQMLIDEFNAKLPDQVPWETISGNRTVTMPEVK</sequence>
<comment type="caution">
    <text evidence="1">The sequence shown here is derived from an EMBL/GenBank/DDBJ whole genome shotgun (WGS) entry which is preliminary data.</text>
</comment>
<dbReference type="InterPro" id="IPR023198">
    <property type="entry name" value="PGP-like_dom2"/>
</dbReference>
<proteinExistence type="predicted"/>
<evidence type="ECO:0000313" key="1">
    <source>
        <dbReference type="EMBL" id="TBT84050.1"/>
    </source>
</evidence>
<dbReference type="AlphaFoldDB" id="A0A4Q9KCP0"/>
<dbReference type="Gene3D" id="3.40.50.1000">
    <property type="entry name" value="HAD superfamily/HAD-like"/>
    <property type="match status" value="1"/>
</dbReference>
<keyword evidence="1" id="KW-0378">Hydrolase</keyword>
<dbReference type="InterPro" id="IPR036412">
    <property type="entry name" value="HAD-like_sf"/>
</dbReference>
<dbReference type="GO" id="GO:0016787">
    <property type="term" value="F:hydrolase activity"/>
    <property type="evidence" value="ECO:0007669"/>
    <property type="project" value="UniProtKB-KW"/>
</dbReference>
<accession>A0A4Q9KCP0</accession>
<dbReference type="Proteomes" id="UP000292373">
    <property type="component" value="Unassembled WGS sequence"/>
</dbReference>